<dbReference type="PANTHER" id="PTHR37042">
    <property type="entry name" value="OUTER MEMBRANE PROTEIN RV1973"/>
    <property type="match status" value="1"/>
</dbReference>
<evidence type="ECO:0000256" key="1">
    <source>
        <dbReference type="ARBA" id="ARBA00004370"/>
    </source>
</evidence>
<evidence type="ECO:0008006" key="6">
    <source>
        <dbReference type="Google" id="ProtNLM"/>
    </source>
</evidence>
<keyword evidence="3" id="KW-1133">Transmembrane helix</keyword>
<reference evidence="4 5" key="1">
    <citation type="submission" date="2014-12" db="EMBL/GenBank/DDBJ databases">
        <title>Frankia sp. BMG5.1 draft genome.</title>
        <authorList>
            <person name="Gtari M."/>
            <person name="Ghodhbane-Gtari F."/>
            <person name="Nouioui I."/>
            <person name="Ktari A."/>
            <person name="Hezbri K."/>
            <person name="Mimouni W."/>
            <person name="Sbissi I."/>
            <person name="Ayari A."/>
            <person name="Yamanaka T."/>
            <person name="Normand P."/>
            <person name="Tisa L.S."/>
            <person name="Boudabous A."/>
        </authorList>
    </citation>
    <scope>NUCLEOTIDE SEQUENCE [LARGE SCALE GENOMIC DNA]</scope>
    <source>
        <strain evidence="4 5">BMG5.1</strain>
    </source>
</reference>
<organism evidence="4 5">
    <name type="scientific">Protofrankia coriariae</name>
    <dbReference type="NCBI Taxonomy" id="1562887"/>
    <lineage>
        <taxon>Bacteria</taxon>
        <taxon>Bacillati</taxon>
        <taxon>Actinomycetota</taxon>
        <taxon>Actinomycetes</taxon>
        <taxon>Frankiales</taxon>
        <taxon>Frankiaceae</taxon>
        <taxon>Protofrankia</taxon>
    </lineage>
</organism>
<evidence type="ECO:0000313" key="5">
    <source>
        <dbReference type="Proteomes" id="UP000035425"/>
    </source>
</evidence>
<evidence type="ECO:0000256" key="3">
    <source>
        <dbReference type="SAM" id="Phobius"/>
    </source>
</evidence>
<feature type="transmembrane region" description="Helical" evidence="3">
    <location>
        <begin position="12"/>
        <end position="33"/>
    </location>
</feature>
<accession>A0ABR5F7A2</accession>
<comment type="caution">
    <text evidence="4">The sequence shown here is derived from an EMBL/GenBank/DDBJ whole genome shotgun (WGS) entry which is preliminary data.</text>
</comment>
<name>A0ABR5F7A2_9ACTN</name>
<dbReference type="PANTHER" id="PTHR37042:SF4">
    <property type="entry name" value="OUTER MEMBRANE PROTEIN RV1973"/>
    <property type="match status" value="1"/>
</dbReference>
<keyword evidence="2 3" id="KW-0472">Membrane</keyword>
<evidence type="ECO:0000256" key="2">
    <source>
        <dbReference type="ARBA" id="ARBA00023136"/>
    </source>
</evidence>
<keyword evidence="5" id="KW-1185">Reference proteome</keyword>
<dbReference type="EMBL" id="JWIO01000004">
    <property type="protein sequence ID" value="KLL12547.1"/>
    <property type="molecule type" value="Genomic_DNA"/>
</dbReference>
<sequence length="166" mass="18088">MWRTAHRYPRTVLIGLGSLTVVLAVGLGILVLATDRHNTVEQARADGRTAGEKMAVTLLSYDYRSPVSDLGKRDDLLTGHFKDEYSVLMRDTVMPAAVKQQVTTQTSVAASSVISADSPDKVTLLFFLNQTTQSAASKDPVLNGSRVRMTLQRVSGQWLVAELTPV</sequence>
<comment type="subcellular location">
    <subcellularLocation>
        <location evidence="1">Membrane</location>
    </subcellularLocation>
</comment>
<protein>
    <recommendedName>
        <fullName evidence="6">Mce-associated membrane protein</fullName>
    </recommendedName>
</protein>
<keyword evidence="3" id="KW-0812">Transmembrane</keyword>
<gene>
    <name evidence="4" type="ORF">FrCorBMG51_03870</name>
</gene>
<dbReference type="Proteomes" id="UP000035425">
    <property type="component" value="Unassembled WGS sequence"/>
</dbReference>
<evidence type="ECO:0000313" key="4">
    <source>
        <dbReference type="EMBL" id="KLL12547.1"/>
    </source>
</evidence>
<proteinExistence type="predicted"/>